<protein>
    <submittedName>
        <fullName evidence="1">Uncharacterized protein</fullName>
    </submittedName>
</protein>
<dbReference type="STRING" id="323850.Shew_3056"/>
<evidence type="ECO:0000313" key="1">
    <source>
        <dbReference type="EMBL" id="ABO24922.1"/>
    </source>
</evidence>
<dbReference type="eggNOG" id="ENOG5032U80">
    <property type="taxonomic scope" value="Bacteria"/>
</dbReference>
<proteinExistence type="predicted"/>
<dbReference type="HOGENOM" id="CLU_115775_1_0_6"/>
<dbReference type="EMBL" id="CP000606">
    <property type="protein sequence ID" value="ABO24922.1"/>
    <property type="molecule type" value="Genomic_DNA"/>
</dbReference>
<reference evidence="1 2" key="1">
    <citation type="submission" date="2007-03" db="EMBL/GenBank/DDBJ databases">
        <title>Complete sequence of Shewanella loihica PV-4.</title>
        <authorList>
            <consortium name="US DOE Joint Genome Institute"/>
            <person name="Copeland A."/>
            <person name="Lucas S."/>
            <person name="Lapidus A."/>
            <person name="Barry K."/>
            <person name="Detter J.C."/>
            <person name="Glavina del Rio T."/>
            <person name="Hammon N."/>
            <person name="Israni S."/>
            <person name="Dalin E."/>
            <person name="Tice H."/>
            <person name="Pitluck S."/>
            <person name="Chain P."/>
            <person name="Malfatti S."/>
            <person name="Shin M."/>
            <person name="Vergez L."/>
            <person name="Schmutz J."/>
            <person name="Larimer F."/>
            <person name="Land M."/>
            <person name="Hauser L."/>
            <person name="Kyrpides N."/>
            <person name="Mikhailova N."/>
            <person name="Romine M.F."/>
            <person name="Serres G."/>
            <person name="Fredrickson J."/>
            <person name="Tiedje J."/>
            <person name="Richardson P."/>
        </authorList>
    </citation>
    <scope>NUCLEOTIDE SEQUENCE [LARGE SCALE GENOMIC DNA]</scope>
    <source>
        <strain evidence="2">ATCC BAA-1088 / PV-4</strain>
    </source>
</reference>
<dbReference type="AlphaFoldDB" id="A3QHH4"/>
<accession>A3QHH4</accession>
<sequence>MNFNDLHWKYYQSFEYDLNRLSRYIEINQDNFSTYSVELTRLYLSSCAEIDTVMKEICYQLSPNAKSDNIMDYMKVIESNLHAFITETAVIERFSISCTPWKAWQEQISPSWWKSHTDVKHNRNKHFTKANLKNVIDSICALYIANVYLRYAHLKSNDSGMVYSLSDAITSLPRDLDLIRIDCRFSYFSD</sequence>
<keyword evidence="2" id="KW-1185">Reference proteome</keyword>
<dbReference type="Proteomes" id="UP000001558">
    <property type="component" value="Chromosome"/>
</dbReference>
<organism evidence="1 2">
    <name type="scientific">Shewanella loihica (strain ATCC BAA-1088 / PV-4)</name>
    <dbReference type="NCBI Taxonomy" id="323850"/>
    <lineage>
        <taxon>Bacteria</taxon>
        <taxon>Pseudomonadati</taxon>
        <taxon>Pseudomonadota</taxon>
        <taxon>Gammaproteobacteria</taxon>
        <taxon>Alteromonadales</taxon>
        <taxon>Shewanellaceae</taxon>
        <taxon>Shewanella</taxon>
    </lineage>
</organism>
<dbReference type="KEGG" id="slo:Shew_3056"/>
<evidence type="ECO:0000313" key="2">
    <source>
        <dbReference type="Proteomes" id="UP000001558"/>
    </source>
</evidence>
<name>A3QHH4_SHELP</name>
<gene>
    <name evidence="1" type="ordered locus">Shew_3056</name>
</gene>